<gene>
    <name evidence="1" type="ORF">MA16_Dca011140</name>
</gene>
<proteinExistence type="predicted"/>
<accession>A0A2I0WSG7</accession>
<dbReference type="EMBL" id="KZ502448">
    <property type="protein sequence ID" value="PKU78583.1"/>
    <property type="molecule type" value="Genomic_DNA"/>
</dbReference>
<dbReference type="AlphaFoldDB" id="A0A2I0WSG7"/>
<dbReference type="Proteomes" id="UP000233837">
    <property type="component" value="Unassembled WGS sequence"/>
</dbReference>
<keyword evidence="2" id="KW-1185">Reference proteome</keyword>
<evidence type="ECO:0000313" key="1">
    <source>
        <dbReference type="EMBL" id="PKU78583.1"/>
    </source>
</evidence>
<reference evidence="1 2" key="2">
    <citation type="journal article" date="2017" name="Nature">
        <title>The Apostasia genome and the evolution of orchids.</title>
        <authorList>
            <person name="Zhang G.Q."/>
            <person name="Liu K.W."/>
            <person name="Li Z."/>
            <person name="Lohaus R."/>
            <person name="Hsiao Y.Y."/>
            <person name="Niu S.C."/>
            <person name="Wang J.Y."/>
            <person name="Lin Y.C."/>
            <person name="Xu Q."/>
            <person name="Chen L.J."/>
            <person name="Yoshida K."/>
            <person name="Fujiwara S."/>
            <person name="Wang Z.W."/>
            <person name="Zhang Y.Q."/>
            <person name="Mitsuda N."/>
            <person name="Wang M."/>
            <person name="Liu G.H."/>
            <person name="Pecoraro L."/>
            <person name="Huang H.X."/>
            <person name="Xiao X.J."/>
            <person name="Lin M."/>
            <person name="Wu X.Y."/>
            <person name="Wu W.L."/>
            <person name="Chen Y.Y."/>
            <person name="Chang S.B."/>
            <person name="Sakamoto S."/>
            <person name="Ohme-Takagi M."/>
            <person name="Yagi M."/>
            <person name="Zeng S.J."/>
            <person name="Shen C.Y."/>
            <person name="Yeh C.M."/>
            <person name="Luo Y.B."/>
            <person name="Tsai W.C."/>
            <person name="Van de Peer Y."/>
            <person name="Liu Z.J."/>
        </authorList>
    </citation>
    <scope>NUCLEOTIDE SEQUENCE [LARGE SCALE GENOMIC DNA]</scope>
    <source>
        <tissue evidence="1">The whole plant</tissue>
    </source>
</reference>
<protein>
    <submittedName>
        <fullName evidence="1">Uncharacterized protein</fullName>
    </submittedName>
</protein>
<organism evidence="1 2">
    <name type="scientific">Dendrobium catenatum</name>
    <dbReference type="NCBI Taxonomy" id="906689"/>
    <lineage>
        <taxon>Eukaryota</taxon>
        <taxon>Viridiplantae</taxon>
        <taxon>Streptophyta</taxon>
        <taxon>Embryophyta</taxon>
        <taxon>Tracheophyta</taxon>
        <taxon>Spermatophyta</taxon>
        <taxon>Magnoliopsida</taxon>
        <taxon>Liliopsida</taxon>
        <taxon>Asparagales</taxon>
        <taxon>Orchidaceae</taxon>
        <taxon>Epidendroideae</taxon>
        <taxon>Malaxideae</taxon>
        <taxon>Dendrobiinae</taxon>
        <taxon>Dendrobium</taxon>
    </lineage>
</organism>
<name>A0A2I0WSG7_9ASPA</name>
<reference evidence="1 2" key="1">
    <citation type="journal article" date="2016" name="Sci. Rep.">
        <title>The Dendrobium catenatum Lindl. genome sequence provides insights into polysaccharide synthase, floral development and adaptive evolution.</title>
        <authorList>
            <person name="Zhang G.Q."/>
            <person name="Xu Q."/>
            <person name="Bian C."/>
            <person name="Tsai W.C."/>
            <person name="Yeh C.M."/>
            <person name="Liu K.W."/>
            <person name="Yoshida K."/>
            <person name="Zhang L.S."/>
            <person name="Chang S.B."/>
            <person name="Chen F."/>
            <person name="Shi Y."/>
            <person name="Su Y.Y."/>
            <person name="Zhang Y.Q."/>
            <person name="Chen L.J."/>
            <person name="Yin Y."/>
            <person name="Lin M."/>
            <person name="Huang H."/>
            <person name="Deng H."/>
            <person name="Wang Z.W."/>
            <person name="Zhu S.L."/>
            <person name="Zhao X."/>
            <person name="Deng C."/>
            <person name="Niu S.C."/>
            <person name="Huang J."/>
            <person name="Wang M."/>
            <person name="Liu G.H."/>
            <person name="Yang H.J."/>
            <person name="Xiao X.J."/>
            <person name="Hsiao Y.Y."/>
            <person name="Wu W.L."/>
            <person name="Chen Y.Y."/>
            <person name="Mitsuda N."/>
            <person name="Ohme-Takagi M."/>
            <person name="Luo Y.B."/>
            <person name="Van de Peer Y."/>
            <person name="Liu Z.J."/>
        </authorList>
    </citation>
    <scope>NUCLEOTIDE SEQUENCE [LARGE SCALE GENOMIC DNA]</scope>
    <source>
        <tissue evidence="1">The whole plant</tissue>
    </source>
</reference>
<sequence>MGFAITTQRDRIDLDQPLAHVVVPEDVADAPSAVDILVPPLELLGEDHVHVLVDNHYWRLLAGLFVGYYFWPFSFSDLLLALYGWPWSTVLVVAAFHH</sequence>
<evidence type="ECO:0000313" key="2">
    <source>
        <dbReference type="Proteomes" id="UP000233837"/>
    </source>
</evidence>